<keyword evidence="3" id="KW-1185">Reference proteome</keyword>
<feature type="transmembrane region" description="Helical" evidence="1">
    <location>
        <begin position="101"/>
        <end position="120"/>
    </location>
</feature>
<keyword evidence="1" id="KW-0472">Membrane</keyword>
<protein>
    <recommendedName>
        <fullName evidence="4">Integral membrane protein</fullName>
    </recommendedName>
</protein>
<sequence length="167" mass="16622">MSGGSGWGGRGAGQGPAGARGGGSGGVFLPLALSWAAGAVVRLAVGYLVAHGLVRLLGTEARLDDFAWRLGLLHVPAVLATALTVLAAVRVLPEERRGSRALYLSAALAVPLVALCYGYATAWQVAGIEGAVMPVVAAATGAAVGLGVDRLLEEGEPDALAGSLTVK</sequence>
<evidence type="ECO:0008006" key="4">
    <source>
        <dbReference type="Google" id="ProtNLM"/>
    </source>
</evidence>
<dbReference type="Proteomes" id="UP001239522">
    <property type="component" value="Chromosome"/>
</dbReference>
<gene>
    <name evidence="2" type="ORF">P8A18_22260</name>
</gene>
<feature type="transmembrane region" description="Helical" evidence="1">
    <location>
        <begin position="70"/>
        <end position="89"/>
    </location>
</feature>
<feature type="transmembrane region" description="Helical" evidence="1">
    <location>
        <begin position="27"/>
        <end position="50"/>
    </location>
</feature>
<feature type="transmembrane region" description="Helical" evidence="1">
    <location>
        <begin position="126"/>
        <end position="148"/>
    </location>
</feature>
<keyword evidence="1" id="KW-0812">Transmembrane</keyword>
<name>A0ABY9HNU2_9ACTN</name>
<evidence type="ECO:0000313" key="3">
    <source>
        <dbReference type="Proteomes" id="UP001239522"/>
    </source>
</evidence>
<evidence type="ECO:0000313" key="2">
    <source>
        <dbReference type="EMBL" id="WLQ35981.1"/>
    </source>
</evidence>
<accession>A0ABY9HNU2</accession>
<keyword evidence="1" id="KW-1133">Transmembrane helix</keyword>
<proteinExistence type="predicted"/>
<organism evidence="2 3">
    <name type="scientific">Streptomyces castrisilvae</name>
    <dbReference type="NCBI Taxonomy" id="3033811"/>
    <lineage>
        <taxon>Bacteria</taxon>
        <taxon>Bacillati</taxon>
        <taxon>Actinomycetota</taxon>
        <taxon>Actinomycetes</taxon>
        <taxon>Kitasatosporales</taxon>
        <taxon>Streptomycetaceae</taxon>
        <taxon>Streptomyces</taxon>
    </lineage>
</organism>
<reference evidence="2 3" key="1">
    <citation type="submission" date="2023-03" db="EMBL/GenBank/DDBJ databases">
        <title>Isolation and description of six Streptomyces strains from soil environments, able to metabolize different microbial glucans.</title>
        <authorList>
            <person name="Widen T."/>
            <person name="Larsbrink J."/>
        </authorList>
    </citation>
    <scope>NUCLEOTIDE SEQUENCE [LARGE SCALE GENOMIC DNA]</scope>
    <source>
        <strain evidence="2 3">Mut1</strain>
    </source>
</reference>
<dbReference type="RefSeq" id="WP_306056970.1">
    <property type="nucleotide sequence ID" value="NZ_CP120997.1"/>
</dbReference>
<evidence type="ECO:0000256" key="1">
    <source>
        <dbReference type="SAM" id="Phobius"/>
    </source>
</evidence>
<dbReference type="EMBL" id="CP120997">
    <property type="protein sequence ID" value="WLQ35981.1"/>
    <property type="molecule type" value="Genomic_DNA"/>
</dbReference>